<gene>
    <name evidence="3" type="ORF">BDV37DRAFT_266842</name>
</gene>
<dbReference type="EMBL" id="ML736932">
    <property type="protein sequence ID" value="KAE8397017.1"/>
    <property type="molecule type" value="Genomic_DNA"/>
</dbReference>
<dbReference type="GeneID" id="43668647"/>
<evidence type="ECO:0000256" key="2">
    <source>
        <dbReference type="SAM" id="Phobius"/>
    </source>
</evidence>
<protein>
    <submittedName>
        <fullName evidence="3">Uncharacterized protein</fullName>
    </submittedName>
</protein>
<dbReference type="RefSeq" id="XP_031934336.1">
    <property type="nucleotide sequence ID" value="XM_032083956.1"/>
</dbReference>
<organism evidence="3 4">
    <name type="scientific">Aspergillus pseudonomiae</name>
    <dbReference type="NCBI Taxonomy" id="1506151"/>
    <lineage>
        <taxon>Eukaryota</taxon>
        <taxon>Fungi</taxon>
        <taxon>Dikarya</taxon>
        <taxon>Ascomycota</taxon>
        <taxon>Pezizomycotina</taxon>
        <taxon>Eurotiomycetes</taxon>
        <taxon>Eurotiomycetidae</taxon>
        <taxon>Eurotiales</taxon>
        <taxon>Aspergillaceae</taxon>
        <taxon>Aspergillus</taxon>
        <taxon>Aspergillus subgen. Circumdati</taxon>
    </lineage>
</organism>
<name>A0A5N7CTI2_9EURO</name>
<dbReference type="Proteomes" id="UP000325579">
    <property type="component" value="Unassembled WGS sequence"/>
</dbReference>
<reference evidence="3 4" key="1">
    <citation type="submission" date="2019-04" db="EMBL/GenBank/DDBJ databases">
        <authorList>
            <consortium name="DOE Joint Genome Institute"/>
            <person name="Mondo S."/>
            <person name="Kjaerbolling I."/>
            <person name="Vesth T."/>
            <person name="Frisvad J.C."/>
            <person name="Nybo J.L."/>
            <person name="Theobald S."/>
            <person name="Kildgaard S."/>
            <person name="Isbrandt T."/>
            <person name="Kuo A."/>
            <person name="Sato A."/>
            <person name="Lyhne E.K."/>
            <person name="Kogle M.E."/>
            <person name="Wiebenga A."/>
            <person name="Kun R.S."/>
            <person name="Lubbers R.J."/>
            <person name="Makela M.R."/>
            <person name="Barry K."/>
            <person name="Chovatia M."/>
            <person name="Clum A."/>
            <person name="Daum C."/>
            <person name="Haridas S."/>
            <person name="He G."/>
            <person name="LaButti K."/>
            <person name="Lipzen A."/>
            <person name="Riley R."/>
            <person name="Salamov A."/>
            <person name="Simmons B.A."/>
            <person name="Magnuson J.K."/>
            <person name="Henrissat B."/>
            <person name="Mortensen U.H."/>
            <person name="Larsen T.O."/>
            <person name="Devries R.P."/>
            <person name="Grigoriev I.V."/>
            <person name="Machida M."/>
            <person name="Baker S.E."/>
            <person name="Andersen M.R."/>
            <person name="Cantor M.N."/>
            <person name="Hua S.X."/>
        </authorList>
    </citation>
    <scope>NUCLEOTIDE SEQUENCE [LARGE SCALE GENOMIC DNA]</scope>
    <source>
        <strain evidence="3 4">CBS 119388</strain>
    </source>
</reference>
<keyword evidence="2" id="KW-1133">Transmembrane helix</keyword>
<feature type="transmembrane region" description="Helical" evidence="2">
    <location>
        <begin position="32"/>
        <end position="51"/>
    </location>
</feature>
<dbReference type="AlphaFoldDB" id="A0A5N7CTI2"/>
<accession>A0A5N7CTI2</accession>
<keyword evidence="4" id="KW-1185">Reference proteome</keyword>
<keyword evidence="2" id="KW-0812">Transmembrane</keyword>
<feature type="compositionally biased region" description="Basic and acidic residues" evidence="1">
    <location>
        <begin position="9"/>
        <end position="24"/>
    </location>
</feature>
<evidence type="ECO:0000256" key="1">
    <source>
        <dbReference type="SAM" id="MobiDB-lite"/>
    </source>
</evidence>
<sequence length="53" mass="6031">MLAQGRCSKNKEKRGLGRTEDSVEARDRGTVLISWILPFFFVSLLFLVLNFNG</sequence>
<proteinExistence type="predicted"/>
<feature type="region of interest" description="Disordered" evidence="1">
    <location>
        <begin position="1"/>
        <end position="24"/>
    </location>
</feature>
<keyword evidence="2" id="KW-0472">Membrane</keyword>
<evidence type="ECO:0000313" key="4">
    <source>
        <dbReference type="Proteomes" id="UP000325579"/>
    </source>
</evidence>
<evidence type="ECO:0000313" key="3">
    <source>
        <dbReference type="EMBL" id="KAE8397017.1"/>
    </source>
</evidence>